<dbReference type="Gene3D" id="1.10.357.10">
    <property type="entry name" value="Tetracycline Repressor, domain 2"/>
    <property type="match status" value="1"/>
</dbReference>
<evidence type="ECO:0000313" key="7">
    <source>
        <dbReference type="Proteomes" id="UP000182836"/>
    </source>
</evidence>
<keyword evidence="1 2" id="KW-0238">DNA-binding</keyword>
<dbReference type="RefSeq" id="WP_043065197.1">
    <property type="nucleotide sequence ID" value="NZ_BJOA01000195.1"/>
</dbReference>
<gene>
    <name evidence="4" type="ORF">AF333_16895</name>
    <name evidence="5" type="ORF">SAMN04487909_12542</name>
</gene>
<keyword evidence="6" id="KW-1185">Reference proteome</keyword>
<evidence type="ECO:0000256" key="1">
    <source>
        <dbReference type="ARBA" id="ARBA00023125"/>
    </source>
</evidence>
<dbReference type="PANTHER" id="PTHR43479:SF11">
    <property type="entry name" value="ACREF_ENVCD OPERON REPRESSOR-RELATED"/>
    <property type="match status" value="1"/>
</dbReference>
<dbReference type="PRINTS" id="PR00455">
    <property type="entry name" value="HTHTETR"/>
</dbReference>
<dbReference type="Proteomes" id="UP000037269">
    <property type="component" value="Unassembled WGS sequence"/>
</dbReference>
<organism evidence="4 6">
    <name type="scientific">Aneurinibacillus migulanus</name>
    <name type="common">Bacillus migulanus</name>
    <dbReference type="NCBI Taxonomy" id="47500"/>
    <lineage>
        <taxon>Bacteria</taxon>
        <taxon>Bacillati</taxon>
        <taxon>Bacillota</taxon>
        <taxon>Bacilli</taxon>
        <taxon>Bacillales</taxon>
        <taxon>Paenibacillaceae</taxon>
        <taxon>Aneurinibacillus group</taxon>
        <taxon>Aneurinibacillus</taxon>
    </lineage>
</organism>
<dbReference type="PROSITE" id="PS50977">
    <property type="entry name" value="HTH_TETR_2"/>
    <property type="match status" value="1"/>
</dbReference>
<dbReference type="InterPro" id="IPR050624">
    <property type="entry name" value="HTH-type_Tx_Regulator"/>
</dbReference>
<dbReference type="AlphaFoldDB" id="A0A0D1YE10"/>
<evidence type="ECO:0000313" key="6">
    <source>
        <dbReference type="Proteomes" id="UP000037269"/>
    </source>
</evidence>
<dbReference type="SUPFAM" id="SSF46689">
    <property type="entry name" value="Homeodomain-like"/>
    <property type="match status" value="1"/>
</dbReference>
<reference evidence="4 6" key="1">
    <citation type="submission" date="2015-07" db="EMBL/GenBank/DDBJ databases">
        <title>Fjat-14205 dsm 2895.</title>
        <authorList>
            <person name="Liu B."/>
            <person name="Wang J."/>
            <person name="Zhu Y."/>
            <person name="Liu G."/>
            <person name="Chen Q."/>
            <person name="Chen Z."/>
            <person name="Lan J."/>
            <person name="Che J."/>
            <person name="Ge C."/>
            <person name="Shi H."/>
            <person name="Pan Z."/>
            <person name="Liu X."/>
        </authorList>
    </citation>
    <scope>NUCLEOTIDE SEQUENCE [LARGE SCALE GENOMIC DNA]</scope>
    <source>
        <strain evidence="4 6">DSM 2895</strain>
    </source>
</reference>
<dbReference type="OrthoDB" id="9812484at2"/>
<dbReference type="InterPro" id="IPR036271">
    <property type="entry name" value="Tet_transcr_reg_TetR-rel_C_sf"/>
</dbReference>
<dbReference type="STRING" id="47500.AF333_16895"/>
<name>A0A0D1YE10_ANEMI</name>
<dbReference type="GO" id="GO:0003677">
    <property type="term" value="F:DNA binding"/>
    <property type="evidence" value="ECO:0007669"/>
    <property type="project" value="UniProtKB-UniRule"/>
</dbReference>
<protein>
    <submittedName>
        <fullName evidence="5">Transcriptional regulator, TetR family</fullName>
    </submittedName>
</protein>
<evidence type="ECO:0000256" key="2">
    <source>
        <dbReference type="PROSITE-ProRule" id="PRU00335"/>
    </source>
</evidence>
<dbReference type="PANTHER" id="PTHR43479">
    <property type="entry name" value="ACREF/ENVCD OPERON REPRESSOR-RELATED"/>
    <property type="match status" value="1"/>
</dbReference>
<proteinExistence type="predicted"/>
<dbReference type="PATRIC" id="fig|47500.8.peg.5636"/>
<dbReference type="Proteomes" id="UP000182836">
    <property type="component" value="Unassembled WGS sequence"/>
</dbReference>
<accession>A0A0D1YE10</accession>
<dbReference type="Pfam" id="PF00440">
    <property type="entry name" value="TetR_N"/>
    <property type="match status" value="1"/>
</dbReference>
<evidence type="ECO:0000259" key="3">
    <source>
        <dbReference type="PROSITE" id="PS50977"/>
    </source>
</evidence>
<reference evidence="5 7" key="2">
    <citation type="submission" date="2016-10" db="EMBL/GenBank/DDBJ databases">
        <authorList>
            <person name="de Groot N.N."/>
        </authorList>
    </citation>
    <scope>NUCLEOTIDE SEQUENCE [LARGE SCALE GENOMIC DNA]</scope>
    <source>
        <strain evidence="5 7">DSM 2895</strain>
    </source>
</reference>
<dbReference type="SUPFAM" id="SSF48498">
    <property type="entry name" value="Tetracyclin repressor-like, C-terminal domain"/>
    <property type="match status" value="1"/>
</dbReference>
<feature type="domain" description="HTH tetR-type" evidence="3">
    <location>
        <begin position="9"/>
        <end position="69"/>
    </location>
</feature>
<dbReference type="EMBL" id="FNED01000025">
    <property type="protein sequence ID" value="SDJ69096.1"/>
    <property type="molecule type" value="Genomic_DNA"/>
</dbReference>
<dbReference type="InterPro" id="IPR001647">
    <property type="entry name" value="HTH_TetR"/>
</dbReference>
<dbReference type="EMBL" id="LGUG01000004">
    <property type="protein sequence ID" value="KON96909.1"/>
    <property type="molecule type" value="Genomic_DNA"/>
</dbReference>
<dbReference type="InterPro" id="IPR009057">
    <property type="entry name" value="Homeodomain-like_sf"/>
</dbReference>
<feature type="DNA-binding region" description="H-T-H motif" evidence="2">
    <location>
        <begin position="32"/>
        <end position="51"/>
    </location>
</feature>
<dbReference type="GeneID" id="42306849"/>
<sequence>MNLRQRKAMQTKQKISKVALKLFNEKGFNNVTVDEIIDKTSTSKGAFYNHFKSKHDIFLEKFKEIDDFYVEELVPKIEPLESHIHKLKTFLSMQMAYIEKDLGWDVTRTIYEHELNPERESFFLIPDRPLYQILYTLCEEGIRKKEFRDDLTPEQMIIILVRVMRGILYDWSINKGNYSLEKEQEILFAVVIQGLTQNRER</sequence>
<evidence type="ECO:0000313" key="4">
    <source>
        <dbReference type="EMBL" id="KON96909.1"/>
    </source>
</evidence>
<dbReference type="Gene3D" id="1.10.10.60">
    <property type="entry name" value="Homeodomain-like"/>
    <property type="match status" value="1"/>
</dbReference>
<evidence type="ECO:0000313" key="5">
    <source>
        <dbReference type="EMBL" id="SDJ69096.1"/>
    </source>
</evidence>